<dbReference type="Pfam" id="PF18777">
    <property type="entry name" value="CRM1_repeat"/>
    <property type="match status" value="1"/>
</dbReference>
<dbReference type="EMBL" id="MU129143">
    <property type="protein sequence ID" value="KAF9505624.1"/>
    <property type="molecule type" value="Genomic_DNA"/>
</dbReference>
<reference evidence="1" key="1">
    <citation type="journal article" date="2020" name="Nat. Commun.">
        <title>Large-scale genome sequencing of mycorrhizal fungi provides insights into the early evolution of symbiotic traits.</title>
        <authorList>
            <person name="Miyauchi S."/>
            <person name="Kiss E."/>
            <person name="Kuo A."/>
            <person name="Drula E."/>
            <person name="Kohler A."/>
            <person name="Sanchez-Garcia M."/>
            <person name="Morin E."/>
            <person name="Andreopoulos B."/>
            <person name="Barry K.W."/>
            <person name="Bonito G."/>
            <person name="Buee M."/>
            <person name="Carver A."/>
            <person name="Chen C."/>
            <person name="Cichocki N."/>
            <person name="Clum A."/>
            <person name="Culley D."/>
            <person name="Crous P.W."/>
            <person name="Fauchery L."/>
            <person name="Girlanda M."/>
            <person name="Hayes R.D."/>
            <person name="Keri Z."/>
            <person name="LaButti K."/>
            <person name="Lipzen A."/>
            <person name="Lombard V."/>
            <person name="Magnuson J."/>
            <person name="Maillard F."/>
            <person name="Murat C."/>
            <person name="Nolan M."/>
            <person name="Ohm R.A."/>
            <person name="Pangilinan J."/>
            <person name="Pereira M.F."/>
            <person name="Perotto S."/>
            <person name="Peter M."/>
            <person name="Pfister S."/>
            <person name="Riley R."/>
            <person name="Sitrit Y."/>
            <person name="Stielow J.B."/>
            <person name="Szollosi G."/>
            <person name="Zifcakova L."/>
            <person name="Stursova M."/>
            <person name="Spatafora J.W."/>
            <person name="Tedersoo L."/>
            <person name="Vaario L.M."/>
            <person name="Yamada A."/>
            <person name="Yan M."/>
            <person name="Wang P."/>
            <person name="Xu J."/>
            <person name="Bruns T."/>
            <person name="Baldrian P."/>
            <person name="Vilgalys R."/>
            <person name="Dunand C."/>
            <person name="Henrissat B."/>
            <person name="Grigoriev I.V."/>
            <person name="Hibbett D."/>
            <person name="Nagy L.G."/>
            <person name="Martin F.M."/>
        </authorList>
    </citation>
    <scope>NUCLEOTIDE SEQUENCE</scope>
    <source>
        <strain evidence="1">UP504</strain>
    </source>
</reference>
<dbReference type="GO" id="GO:0005634">
    <property type="term" value="C:nucleus"/>
    <property type="evidence" value="ECO:0007669"/>
    <property type="project" value="TreeGrafter"/>
</dbReference>
<dbReference type="GO" id="GO:0006611">
    <property type="term" value="P:protein export from nucleus"/>
    <property type="evidence" value="ECO:0007669"/>
    <property type="project" value="InterPro"/>
</dbReference>
<dbReference type="GO" id="GO:0005737">
    <property type="term" value="C:cytoplasm"/>
    <property type="evidence" value="ECO:0007669"/>
    <property type="project" value="TreeGrafter"/>
</dbReference>
<dbReference type="OrthoDB" id="27218at2759"/>
<name>A0A9P6AH14_9AGAM</name>
<organism evidence="1 2">
    <name type="scientific">Hydnum rufescens UP504</name>
    <dbReference type="NCBI Taxonomy" id="1448309"/>
    <lineage>
        <taxon>Eukaryota</taxon>
        <taxon>Fungi</taxon>
        <taxon>Dikarya</taxon>
        <taxon>Basidiomycota</taxon>
        <taxon>Agaricomycotina</taxon>
        <taxon>Agaricomycetes</taxon>
        <taxon>Cantharellales</taxon>
        <taxon>Hydnaceae</taxon>
        <taxon>Hydnum</taxon>
    </lineage>
</organism>
<dbReference type="AlphaFoldDB" id="A0A9P6AH14"/>
<dbReference type="GO" id="GO:0000055">
    <property type="term" value="P:ribosomal large subunit export from nucleus"/>
    <property type="evidence" value="ECO:0007669"/>
    <property type="project" value="TreeGrafter"/>
</dbReference>
<dbReference type="GO" id="GO:0005049">
    <property type="term" value="F:nuclear export signal receptor activity"/>
    <property type="evidence" value="ECO:0007669"/>
    <property type="project" value="InterPro"/>
</dbReference>
<dbReference type="GO" id="GO:0000056">
    <property type="term" value="P:ribosomal small subunit export from nucleus"/>
    <property type="evidence" value="ECO:0007669"/>
    <property type="project" value="TreeGrafter"/>
</dbReference>
<dbReference type="PANTHER" id="PTHR11223:SF2">
    <property type="entry name" value="EXPORTIN-1"/>
    <property type="match status" value="1"/>
</dbReference>
<accession>A0A9P6AH14</accession>
<dbReference type="InterPro" id="IPR011989">
    <property type="entry name" value="ARM-like"/>
</dbReference>
<dbReference type="InterPro" id="IPR041123">
    <property type="entry name" value="CRM1_repeat"/>
</dbReference>
<proteinExistence type="predicted"/>
<protein>
    <submittedName>
        <fullName evidence="1">Uncharacterized protein</fullName>
    </submittedName>
</protein>
<evidence type="ECO:0000313" key="1">
    <source>
        <dbReference type="EMBL" id="KAF9505624.1"/>
    </source>
</evidence>
<dbReference type="PANTHER" id="PTHR11223">
    <property type="entry name" value="EXPORTIN 1/5"/>
    <property type="match status" value="1"/>
</dbReference>
<dbReference type="Gene3D" id="1.25.10.10">
    <property type="entry name" value="Leucine-rich Repeat Variant"/>
    <property type="match status" value="1"/>
</dbReference>
<dbReference type="InterPro" id="IPR045065">
    <property type="entry name" value="XPO1/5"/>
</dbReference>
<sequence length="299" mass="33455">MPAPLRDLGWQGSSNPWDDIDNISRWRVSGAFYFWQGLEQQLAQQLLIQFQEHLTLQTSLQFLHWIPLGYIFEMEPAESSPLSQFLEPPEYWNVTLKCLSEVAGLNVALNTHSLISKIPPSTDIVKAYATSSDLDQELVLNLTLFLSNFRSNHLCAIGNPANNDVLLSAHLYMVKISTVNEQEVFKICLEYWSRLMALYEELQSLPNADLVGLHLGTSTGVPLGVTLWGNIHSYVPSNLRLELWKRKAVCLVPLYSLSLSALHTLHARFPATPIFGSGGTPTSAGAPELMRHPAQHQPI</sequence>
<dbReference type="Proteomes" id="UP000886523">
    <property type="component" value="Unassembled WGS sequence"/>
</dbReference>
<evidence type="ECO:0000313" key="2">
    <source>
        <dbReference type="Proteomes" id="UP000886523"/>
    </source>
</evidence>
<gene>
    <name evidence="1" type="ORF">BS47DRAFT_1400209</name>
</gene>
<keyword evidence="2" id="KW-1185">Reference proteome</keyword>
<comment type="caution">
    <text evidence="1">The sequence shown here is derived from an EMBL/GenBank/DDBJ whole genome shotgun (WGS) entry which is preliminary data.</text>
</comment>